<feature type="transmembrane region" description="Helical" evidence="1">
    <location>
        <begin position="63"/>
        <end position="88"/>
    </location>
</feature>
<keyword evidence="1" id="KW-0472">Membrane</keyword>
<dbReference type="KEGG" id="bsc:COCSADRAFT_256274"/>
<dbReference type="AlphaFoldDB" id="M2QVV3"/>
<accession>M2QVV3</accession>
<proteinExistence type="predicted"/>
<keyword evidence="1" id="KW-0812">Transmembrane</keyword>
<sequence length="248" mass="28411">MKDRVRAIGVLSRKSVFFVFQGVFFFLWRAGVSGALEGREGRGRERKEGAAAASSIPTSFARLLAHAFCFLSYEGVGWFGFAFFSLLLDGWLDWAGLGDWGKKKKGCRLAASFLSSFPQTPPSPPFYAKIMMFIFWHLAWVLFFFILWCVSCSHTHTFFVSFLLLSYPFFLSSNHASSLTLLCLAMVSLVVVFFLFFLFLSPIHRDLHDCIWFSPPPSPPFPFYYGKCSFLRHRHFSWEVGFRTFAIA</sequence>
<name>M2QVV3_COCSN</name>
<organism evidence="2 3">
    <name type="scientific">Cochliobolus sativus (strain ND90Pr / ATCC 201652)</name>
    <name type="common">Common root rot and spot blotch fungus</name>
    <name type="synonym">Bipolaris sorokiniana</name>
    <dbReference type="NCBI Taxonomy" id="665912"/>
    <lineage>
        <taxon>Eukaryota</taxon>
        <taxon>Fungi</taxon>
        <taxon>Dikarya</taxon>
        <taxon>Ascomycota</taxon>
        <taxon>Pezizomycotina</taxon>
        <taxon>Dothideomycetes</taxon>
        <taxon>Pleosporomycetidae</taxon>
        <taxon>Pleosporales</taxon>
        <taxon>Pleosporineae</taxon>
        <taxon>Pleosporaceae</taxon>
        <taxon>Bipolaris</taxon>
    </lineage>
</organism>
<feature type="transmembrane region" description="Helical" evidence="1">
    <location>
        <begin position="126"/>
        <end position="150"/>
    </location>
</feature>
<gene>
    <name evidence="2" type="ORF">COCSADRAFT_256274</name>
</gene>
<feature type="transmembrane region" description="Helical" evidence="1">
    <location>
        <begin position="16"/>
        <end position="36"/>
    </location>
</feature>
<evidence type="ECO:0000256" key="1">
    <source>
        <dbReference type="SAM" id="Phobius"/>
    </source>
</evidence>
<evidence type="ECO:0000313" key="2">
    <source>
        <dbReference type="EMBL" id="EMD59224.1"/>
    </source>
</evidence>
<reference evidence="3" key="2">
    <citation type="journal article" date="2013" name="PLoS Genet.">
        <title>Comparative genome structure, secondary metabolite, and effector coding capacity across Cochliobolus pathogens.</title>
        <authorList>
            <person name="Condon B.J."/>
            <person name="Leng Y."/>
            <person name="Wu D."/>
            <person name="Bushley K.E."/>
            <person name="Ohm R.A."/>
            <person name="Otillar R."/>
            <person name="Martin J."/>
            <person name="Schackwitz W."/>
            <person name="Grimwood J."/>
            <person name="MohdZainudin N."/>
            <person name="Xue C."/>
            <person name="Wang R."/>
            <person name="Manning V.A."/>
            <person name="Dhillon B."/>
            <person name="Tu Z.J."/>
            <person name="Steffenson B.J."/>
            <person name="Salamov A."/>
            <person name="Sun H."/>
            <person name="Lowry S."/>
            <person name="LaButti K."/>
            <person name="Han J."/>
            <person name="Copeland A."/>
            <person name="Lindquist E."/>
            <person name="Barry K."/>
            <person name="Schmutz J."/>
            <person name="Baker S.E."/>
            <person name="Ciuffetti L.M."/>
            <person name="Grigoriev I.V."/>
            <person name="Zhong S."/>
            <person name="Turgeon B.G."/>
        </authorList>
    </citation>
    <scope>NUCLEOTIDE SEQUENCE [LARGE SCALE GENOMIC DNA]</scope>
    <source>
        <strain evidence="3">ND90Pr / ATCC 201652</strain>
    </source>
</reference>
<dbReference type="EMBL" id="KB445653">
    <property type="protein sequence ID" value="EMD59224.1"/>
    <property type="molecule type" value="Genomic_DNA"/>
</dbReference>
<protein>
    <submittedName>
        <fullName evidence="2">Uncharacterized protein</fullName>
    </submittedName>
</protein>
<dbReference type="GeneID" id="19135330"/>
<evidence type="ECO:0000313" key="3">
    <source>
        <dbReference type="Proteomes" id="UP000016934"/>
    </source>
</evidence>
<dbReference type="Proteomes" id="UP000016934">
    <property type="component" value="Unassembled WGS sequence"/>
</dbReference>
<reference evidence="2 3" key="1">
    <citation type="journal article" date="2012" name="PLoS Pathog.">
        <title>Diverse lifestyles and strategies of plant pathogenesis encoded in the genomes of eighteen Dothideomycetes fungi.</title>
        <authorList>
            <person name="Ohm R.A."/>
            <person name="Feau N."/>
            <person name="Henrissat B."/>
            <person name="Schoch C.L."/>
            <person name="Horwitz B.A."/>
            <person name="Barry K.W."/>
            <person name="Condon B.J."/>
            <person name="Copeland A.C."/>
            <person name="Dhillon B."/>
            <person name="Glaser F."/>
            <person name="Hesse C.N."/>
            <person name="Kosti I."/>
            <person name="LaButti K."/>
            <person name="Lindquist E.A."/>
            <person name="Lucas S."/>
            <person name="Salamov A.A."/>
            <person name="Bradshaw R.E."/>
            <person name="Ciuffetti L."/>
            <person name="Hamelin R.C."/>
            <person name="Kema G.H.J."/>
            <person name="Lawrence C."/>
            <person name="Scott J.A."/>
            <person name="Spatafora J.W."/>
            <person name="Turgeon B.G."/>
            <person name="de Wit P.J.G.M."/>
            <person name="Zhong S."/>
            <person name="Goodwin S.B."/>
            <person name="Grigoriev I.V."/>
        </authorList>
    </citation>
    <scope>NUCLEOTIDE SEQUENCE [LARGE SCALE GENOMIC DNA]</scope>
    <source>
        <strain evidence="3">ND90Pr / ATCC 201652</strain>
    </source>
</reference>
<dbReference type="HOGENOM" id="CLU_1120084_0_0_1"/>
<feature type="transmembrane region" description="Helical" evidence="1">
    <location>
        <begin position="179"/>
        <end position="200"/>
    </location>
</feature>
<keyword evidence="1" id="KW-1133">Transmembrane helix</keyword>
<dbReference type="RefSeq" id="XP_007704997.1">
    <property type="nucleotide sequence ID" value="XM_007706807.1"/>
</dbReference>
<keyword evidence="3" id="KW-1185">Reference proteome</keyword>